<dbReference type="CDD" id="cd00118">
    <property type="entry name" value="LysM"/>
    <property type="match status" value="1"/>
</dbReference>
<dbReference type="STRING" id="1121331.SAMN02745248_02464"/>
<reference evidence="2 3" key="1">
    <citation type="submission" date="2016-11" db="EMBL/GenBank/DDBJ databases">
        <authorList>
            <person name="Jaros S."/>
            <person name="Januszkiewicz K."/>
            <person name="Wedrychowicz H."/>
        </authorList>
    </citation>
    <scope>NUCLEOTIDE SEQUENCE [LARGE SCALE GENOMIC DNA]</scope>
    <source>
        <strain evidence="2 3">DSM 3090</strain>
    </source>
</reference>
<keyword evidence="3" id="KW-1185">Reference proteome</keyword>
<gene>
    <name evidence="2" type="ORF">SAMN02745248_02464</name>
</gene>
<dbReference type="Proteomes" id="UP000183952">
    <property type="component" value="Unassembled WGS sequence"/>
</dbReference>
<organism evidence="2 3">
    <name type="scientific">Hathewaya proteolytica DSM 3090</name>
    <dbReference type="NCBI Taxonomy" id="1121331"/>
    <lineage>
        <taxon>Bacteria</taxon>
        <taxon>Bacillati</taxon>
        <taxon>Bacillota</taxon>
        <taxon>Clostridia</taxon>
        <taxon>Eubacteriales</taxon>
        <taxon>Clostridiaceae</taxon>
        <taxon>Hathewaya</taxon>
    </lineage>
</organism>
<dbReference type="Pfam" id="PF12673">
    <property type="entry name" value="SipL"/>
    <property type="match status" value="3"/>
</dbReference>
<evidence type="ECO:0000259" key="1">
    <source>
        <dbReference type="PROSITE" id="PS51782"/>
    </source>
</evidence>
<name>A0A1M6S7V3_9CLOT</name>
<evidence type="ECO:0000313" key="3">
    <source>
        <dbReference type="Proteomes" id="UP000183952"/>
    </source>
</evidence>
<feature type="domain" description="LysM" evidence="1">
    <location>
        <begin position="469"/>
        <end position="513"/>
    </location>
</feature>
<dbReference type="OrthoDB" id="9779340at2"/>
<dbReference type="Pfam" id="PF01476">
    <property type="entry name" value="LysM"/>
    <property type="match status" value="1"/>
</dbReference>
<dbReference type="InterPro" id="IPR036779">
    <property type="entry name" value="LysM_dom_sf"/>
</dbReference>
<proteinExistence type="predicted"/>
<dbReference type="Gene3D" id="3.10.350.10">
    <property type="entry name" value="LysM domain"/>
    <property type="match status" value="1"/>
</dbReference>
<dbReference type="EMBL" id="FRAD01000026">
    <property type="protein sequence ID" value="SHK40607.1"/>
    <property type="molecule type" value="Genomic_DNA"/>
</dbReference>
<dbReference type="GO" id="GO:0008932">
    <property type="term" value="F:lytic endotransglycosylase activity"/>
    <property type="evidence" value="ECO:0007669"/>
    <property type="project" value="TreeGrafter"/>
</dbReference>
<accession>A0A1M6S7V3</accession>
<dbReference type="SUPFAM" id="SSF54106">
    <property type="entry name" value="LysM domain"/>
    <property type="match status" value="1"/>
</dbReference>
<dbReference type="PROSITE" id="PS51782">
    <property type="entry name" value="LYSM"/>
    <property type="match status" value="1"/>
</dbReference>
<dbReference type="SMART" id="SM00257">
    <property type="entry name" value="LysM"/>
    <property type="match status" value="1"/>
</dbReference>
<dbReference type="AlphaFoldDB" id="A0A1M6S7V3"/>
<dbReference type="InterPro" id="IPR024300">
    <property type="entry name" value="SipL_SPOCS_dom"/>
</dbReference>
<dbReference type="PANTHER" id="PTHR33734">
    <property type="entry name" value="LYSM DOMAIN-CONTAINING GPI-ANCHORED PROTEIN 2"/>
    <property type="match status" value="1"/>
</dbReference>
<dbReference type="PANTHER" id="PTHR33734:SF22">
    <property type="entry name" value="MEMBRANE-BOUND LYTIC MUREIN TRANSGLYCOSYLASE D"/>
    <property type="match status" value="1"/>
</dbReference>
<protein>
    <submittedName>
        <fullName evidence="2">LysM repeat-containing protein</fullName>
    </submittedName>
</protein>
<evidence type="ECO:0000313" key="2">
    <source>
        <dbReference type="EMBL" id="SHK40607.1"/>
    </source>
</evidence>
<dbReference type="InterPro" id="IPR018392">
    <property type="entry name" value="LysM"/>
</dbReference>
<sequence>MELIKENIEYEQLMAENSVDTILHGEYVIPDTLPDVQEVLMLDCDARIQSIQVLENKILVDGNCRYTVIYLNKSEEGSTVHCTSYSTNFNNSIDYNRNDSDVYGDAECFVEHMECSIVNERKVSIEGIITIKAQVFSKNRYEIVKDVDGASEIQFYKTPIFIDKIVENMDVDMSGQCKIKVPMSKPPIDKIIKSEASIYKRNVRIIDGKCKVELWAKISMLYKAEDNEGEIFSSEDEMVIEKEIPADNLRESMREISKFEVADMDVSIEEDDMGEKRSVNCSVLCKGNMRVLSKEELYAIEDAYCTTMPLDLNIEKHKINIMHDEVVTDTIIKGEIELEKEMPVPKEIIFCKPVLTISDKRVIDDKVIVEGVMTVKVMYKTNNEEIPMYSVEDDIPFTSEIQCDGAKPEMQVMARSCIENSDCEIEGNVIAVKAVIKTRAMVSYTVDKDLLVDLKEGEGDLPKKKASIIIYSVQKGDTLWKIAKQYNTTVEKILQFNDIDDPDNLQIGTKLIIQGRAVL</sequence>
<dbReference type="RefSeq" id="WP_084672260.1">
    <property type="nucleotide sequence ID" value="NZ_FRAD01000026.1"/>
</dbReference>